<keyword evidence="1" id="KW-0496">Mitochondrion</keyword>
<protein>
    <submittedName>
        <fullName evidence="1">Uncharacterized protein</fullName>
    </submittedName>
</protein>
<geneLocation type="mitochondrion" evidence="1"/>
<accession>A0A6B9XQC5</accession>
<organism evidence="1">
    <name type="scientific">Picea sitchensis</name>
    <name type="common">Sitka spruce</name>
    <name type="synonym">Pinus sitchensis</name>
    <dbReference type="NCBI Taxonomy" id="3332"/>
    <lineage>
        <taxon>Eukaryota</taxon>
        <taxon>Viridiplantae</taxon>
        <taxon>Streptophyta</taxon>
        <taxon>Embryophyta</taxon>
        <taxon>Tracheophyta</taxon>
        <taxon>Spermatophyta</taxon>
        <taxon>Pinopsida</taxon>
        <taxon>Pinidae</taxon>
        <taxon>Conifers I</taxon>
        <taxon>Pinales</taxon>
        <taxon>Pinaceae</taxon>
        <taxon>Picea</taxon>
    </lineage>
</organism>
<evidence type="ECO:0000313" key="1">
    <source>
        <dbReference type="EMBL" id="QHR89739.1"/>
    </source>
</evidence>
<gene>
    <name evidence="1" type="primary">orf03784</name>
    <name evidence="1" type="ORF">Q903MT_gene3761</name>
</gene>
<dbReference type="AlphaFoldDB" id="A0A6B9XQC5"/>
<reference evidence="1" key="1">
    <citation type="submission" date="2019-03" db="EMBL/GenBank/DDBJ databases">
        <title>Largest Complete Mitochondrial Genome of a Gymnosperm, Sitka Spruce (Picea sitchensis), Indicates Complex Physical Structure.</title>
        <authorList>
            <person name="Jackman S.D."/>
            <person name="Coombe L."/>
            <person name="Warren R."/>
            <person name="Kirk H."/>
            <person name="Trinh E."/>
            <person name="McLeod T."/>
            <person name="Pleasance S."/>
            <person name="Pandoh P."/>
            <person name="Zhao Y."/>
            <person name="Coope R."/>
            <person name="Bousquet J."/>
            <person name="Bohlmann J.C."/>
            <person name="Jones S.J.M."/>
            <person name="Birol I."/>
        </authorList>
    </citation>
    <scope>NUCLEOTIDE SEQUENCE</scope>
    <source>
        <strain evidence="1">Q903</strain>
    </source>
</reference>
<dbReference type="EMBL" id="MK697699">
    <property type="protein sequence ID" value="QHR89739.1"/>
    <property type="molecule type" value="Genomic_DNA"/>
</dbReference>
<name>A0A6B9XQC5_PICSI</name>
<proteinExistence type="predicted"/>
<sequence length="51" mass="5669">MVHLLFTPVGDLVPPRGTVPGRVYMVQYSGTGLISLLITRSSFTRRSLKHL</sequence>